<feature type="compositionally biased region" description="Low complexity" evidence="1">
    <location>
        <begin position="82"/>
        <end position="91"/>
    </location>
</feature>
<reference evidence="2" key="1">
    <citation type="journal article" date="2023" name="Mol. Phylogenet. Evol.">
        <title>Genome-scale phylogeny and comparative genomics of the fungal order Sordariales.</title>
        <authorList>
            <person name="Hensen N."/>
            <person name="Bonometti L."/>
            <person name="Westerberg I."/>
            <person name="Brannstrom I.O."/>
            <person name="Guillou S."/>
            <person name="Cros-Aarteil S."/>
            <person name="Calhoun S."/>
            <person name="Haridas S."/>
            <person name="Kuo A."/>
            <person name="Mondo S."/>
            <person name="Pangilinan J."/>
            <person name="Riley R."/>
            <person name="LaButti K."/>
            <person name="Andreopoulos B."/>
            <person name="Lipzen A."/>
            <person name="Chen C."/>
            <person name="Yan M."/>
            <person name="Daum C."/>
            <person name="Ng V."/>
            <person name="Clum A."/>
            <person name="Steindorff A."/>
            <person name="Ohm R.A."/>
            <person name="Martin F."/>
            <person name="Silar P."/>
            <person name="Natvig D.O."/>
            <person name="Lalanne C."/>
            <person name="Gautier V."/>
            <person name="Ament-Velasquez S.L."/>
            <person name="Kruys A."/>
            <person name="Hutchinson M.I."/>
            <person name="Powell A.J."/>
            <person name="Barry K."/>
            <person name="Miller A.N."/>
            <person name="Grigoriev I.V."/>
            <person name="Debuchy R."/>
            <person name="Gladieux P."/>
            <person name="Hiltunen Thoren M."/>
            <person name="Johannesson H."/>
        </authorList>
    </citation>
    <scope>NUCLEOTIDE SEQUENCE</scope>
    <source>
        <strain evidence="2">CBS 538.74</strain>
    </source>
</reference>
<feature type="compositionally biased region" description="Basic residues" evidence="1">
    <location>
        <begin position="1"/>
        <end position="14"/>
    </location>
</feature>
<dbReference type="Proteomes" id="UP001302745">
    <property type="component" value="Unassembled WGS sequence"/>
</dbReference>
<evidence type="ECO:0000256" key="1">
    <source>
        <dbReference type="SAM" id="MobiDB-lite"/>
    </source>
</evidence>
<sequence>MHSLRRRLSKKAWHSRPTSPSPSPQDSLLEAPENMKDREGPDSQSLPETPLRPTHAEAASSTLASFTGAESTPEHDDAVEPSSLHSSSPRSTEVPAQPGLSTNSSIERISQVSSTPGSISADLASSPTTSSPSEGLFTRSTSGGQPPWDRSVEVVWTRHIPTSGQADSGDETASFRENIVRLGQEIATPTSPTQNTLTEELGNEITSLSHGAKARSGPTATSSRIQRKKLRNAKSPYFRLPDRIRFKIMKYVLANHNSDDKPIRMNNPVFLWQAWPVNRLTKPPVWSTDYFDSLESVLSSLDPYTSICSAMRADVLAALFLTRRFHVVYAPHMGRQTQPAATQYMDRYGPLMASITIEVDFTKLGGGVAQAASNFPALAGLNGIKSLIESFVQRQLSRRQTPIRDLRVLVRRYHGVRLLTNPRPSTSPLHFRRRTLLTTSESISPTTHLPPKTPELITPNPTATLLSYYTPDNQITHLLAPLKSLGPLVNTLTITAAPERFITELAIALRGAAAADDQTLRTAEMEQHVTFRLPAEAYPFPMLPGQRAVVDFGPRQRGGVGVVVVVGGGAEGWEGEDGCRMLGVVSTGETEGGGDIKGVPPRRAARRRTGLGGLALRFRGGGGDIGGEEEEKEEGKMGQGVFGRMVGGSRKGLFGLG</sequence>
<dbReference type="EMBL" id="MU856917">
    <property type="protein sequence ID" value="KAK4154238.1"/>
    <property type="molecule type" value="Genomic_DNA"/>
</dbReference>
<evidence type="ECO:0000313" key="3">
    <source>
        <dbReference type="Proteomes" id="UP001302745"/>
    </source>
</evidence>
<gene>
    <name evidence="2" type="ORF">C8A00DRAFT_32993</name>
</gene>
<feature type="region of interest" description="Disordered" evidence="1">
    <location>
        <begin position="1"/>
        <end position="149"/>
    </location>
</feature>
<keyword evidence="3" id="KW-1185">Reference proteome</keyword>
<comment type="caution">
    <text evidence="2">The sequence shown here is derived from an EMBL/GenBank/DDBJ whole genome shotgun (WGS) entry which is preliminary data.</text>
</comment>
<reference evidence="2" key="2">
    <citation type="submission" date="2023-05" db="EMBL/GenBank/DDBJ databases">
        <authorList>
            <consortium name="Lawrence Berkeley National Laboratory"/>
            <person name="Steindorff A."/>
            <person name="Hensen N."/>
            <person name="Bonometti L."/>
            <person name="Westerberg I."/>
            <person name="Brannstrom I.O."/>
            <person name="Guillou S."/>
            <person name="Cros-Aarteil S."/>
            <person name="Calhoun S."/>
            <person name="Haridas S."/>
            <person name="Kuo A."/>
            <person name="Mondo S."/>
            <person name="Pangilinan J."/>
            <person name="Riley R."/>
            <person name="Labutti K."/>
            <person name="Andreopoulos B."/>
            <person name="Lipzen A."/>
            <person name="Chen C."/>
            <person name="Yanf M."/>
            <person name="Daum C."/>
            <person name="Ng V."/>
            <person name="Clum A."/>
            <person name="Ohm R."/>
            <person name="Martin F."/>
            <person name="Silar P."/>
            <person name="Natvig D."/>
            <person name="Lalanne C."/>
            <person name="Gautier V."/>
            <person name="Ament-Velasquez S.L."/>
            <person name="Kruys A."/>
            <person name="Hutchinson M.I."/>
            <person name="Powell A.J."/>
            <person name="Barry K."/>
            <person name="Miller A.N."/>
            <person name="Grigoriev I.V."/>
            <person name="Debuchy R."/>
            <person name="Gladieux P."/>
            <person name="Thoren M.H."/>
            <person name="Johannesson H."/>
        </authorList>
    </citation>
    <scope>NUCLEOTIDE SEQUENCE</scope>
    <source>
        <strain evidence="2">CBS 538.74</strain>
    </source>
</reference>
<accession>A0AAN6ZXU8</accession>
<feature type="compositionally biased region" description="Polar residues" evidence="1">
    <location>
        <begin position="59"/>
        <end position="70"/>
    </location>
</feature>
<protein>
    <submittedName>
        <fullName evidence="2">Uncharacterized protein</fullName>
    </submittedName>
</protein>
<dbReference type="AlphaFoldDB" id="A0AAN6ZXU8"/>
<name>A0AAN6ZXU8_9PEZI</name>
<proteinExistence type="predicted"/>
<feature type="compositionally biased region" description="Polar residues" evidence="1">
    <location>
        <begin position="99"/>
        <end position="144"/>
    </location>
</feature>
<evidence type="ECO:0000313" key="2">
    <source>
        <dbReference type="EMBL" id="KAK4154238.1"/>
    </source>
</evidence>
<organism evidence="2 3">
    <name type="scientific">Chaetomidium leptoderma</name>
    <dbReference type="NCBI Taxonomy" id="669021"/>
    <lineage>
        <taxon>Eukaryota</taxon>
        <taxon>Fungi</taxon>
        <taxon>Dikarya</taxon>
        <taxon>Ascomycota</taxon>
        <taxon>Pezizomycotina</taxon>
        <taxon>Sordariomycetes</taxon>
        <taxon>Sordariomycetidae</taxon>
        <taxon>Sordariales</taxon>
        <taxon>Chaetomiaceae</taxon>
        <taxon>Chaetomidium</taxon>
    </lineage>
</organism>